<dbReference type="PANTHER" id="PTHR46268">
    <property type="entry name" value="STRESS RESPONSE PROTEIN NHAX"/>
    <property type="match status" value="1"/>
</dbReference>
<evidence type="ECO:0000313" key="3">
    <source>
        <dbReference type="EMBL" id="SEA10219.1"/>
    </source>
</evidence>
<dbReference type="OrthoDB" id="9788959at2"/>
<accession>A0A1H3YF47</accession>
<evidence type="ECO:0000259" key="2">
    <source>
        <dbReference type="Pfam" id="PF00582"/>
    </source>
</evidence>
<dbReference type="InterPro" id="IPR014729">
    <property type="entry name" value="Rossmann-like_a/b/a_fold"/>
</dbReference>
<dbReference type="Pfam" id="PF00582">
    <property type="entry name" value="Usp"/>
    <property type="match status" value="1"/>
</dbReference>
<name>A0A1H3YF47_9BACT</name>
<dbReference type="InterPro" id="IPR006016">
    <property type="entry name" value="UspA"/>
</dbReference>
<feature type="domain" description="UspA" evidence="2">
    <location>
        <begin position="5"/>
        <end position="147"/>
    </location>
</feature>
<gene>
    <name evidence="3" type="ORF">SAMN05192529_10847</name>
</gene>
<dbReference type="Proteomes" id="UP000199041">
    <property type="component" value="Unassembled WGS sequence"/>
</dbReference>
<dbReference type="RefSeq" id="WP_091396543.1">
    <property type="nucleotide sequence ID" value="NZ_FNQY01000008.1"/>
</dbReference>
<dbReference type="Gene3D" id="3.40.50.620">
    <property type="entry name" value="HUPs"/>
    <property type="match status" value="1"/>
</dbReference>
<dbReference type="InterPro" id="IPR006015">
    <property type="entry name" value="Universal_stress_UspA"/>
</dbReference>
<evidence type="ECO:0000256" key="1">
    <source>
        <dbReference type="ARBA" id="ARBA00008791"/>
    </source>
</evidence>
<reference evidence="3 4" key="1">
    <citation type="submission" date="2016-10" db="EMBL/GenBank/DDBJ databases">
        <authorList>
            <person name="de Groot N.N."/>
        </authorList>
    </citation>
    <scope>NUCLEOTIDE SEQUENCE [LARGE SCALE GENOMIC DNA]</scope>
    <source>
        <strain evidence="3 4">Vu-144</strain>
    </source>
</reference>
<comment type="similarity">
    <text evidence="1">Belongs to the universal stress protein A family.</text>
</comment>
<dbReference type="PRINTS" id="PR01438">
    <property type="entry name" value="UNVRSLSTRESS"/>
</dbReference>
<keyword evidence="4" id="KW-1185">Reference proteome</keyword>
<organism evidence="3 4">
    <name type="scientific">Arachidicoccus rhizosphaerae</name>
    <dbReference type="NCBI Taxonomy" id="551991"/>
    <lineage>
        <taxon>Bacteria</taxon>
        <taxon>Pseudomonadati</taxon>
        <taxon>Bacteroidota</taxon>
        <taxon>Chitinophagia</taxon>
        <taxon>Chitinophagales</taxon>
        <taxon>Chitinophagaceae</taxon>
        <taxon>Arachidicoccus</taxon>
    </lineage>
</organism>
<dbReference type="PANTHER" id="PTHR46268:SF6">
    <property type="entry name" value="UNIVERSAL STRESS PROTEIN UP12"/>
    <property type="match status" value="1"/>
</dbReference>
<dbReference type="AlphaFoldDB" id="A0A1H3YF47"/>
<evidence type="ECO:0000313" key="4">
    <source>
        <dbReference type="Proteomes" id="UP000199041"/>
    </source>
</evidence>
<sequence length="153" mass="17005">MSIVFKKMLIAVDGSPCSENAAKKGLELAVALQIPVALFSVIDRSQEIIPTDLEVKPIQTGAFLQEQARKNIRQIMEKYIPKSMEGHVHEVFTEGLPREEILLKLKEWDAEVLVVGTHGRKGLAHLLLGSTAEYLVRHAKVPVLVVPYEGKDL</sequence>
<dbReference type="EMBL" id="FNQY01000008">
    <property type="protein sequence ID" value="SEA10219.1"/>
    <property type="molecule type" value="Genomic_DNA"/>
</dbReference>
<dbReference type="STRING" id="551991.SAMN05192529_10847"/>
<protein>
    <submittedName>
        <fullName evidence="3">Nucleotide-binding universal stress protein, UspA family</fullName>
    </submittedName>
</protein>
<dbReference type="SUPFAM" id="SSF52402">
    <property type="entry name" value="Adenine nucleotide alpha hydrolases-like"/>
    <property type="match status" value="1"/>
</dbReference>
<dbReference type="CDD" id="cd00293">
    <property type="entry name" value="USP-like"/>
    <property type="match status" value="1"/>
</dbReference>
<proteinExistence type="inferred from homology"/>